<feature type="transmembrane region" description="Helical" evidence="9">
    <location>
        <begin position="133"/>
        <end position="153"/>
    </location>
</feature>
<evidence type="ECO:0000256" key="6">
    <source>
        <dbReference type="ARBA" id="ARBA00022989"/>
    </source>
</evidence>
<dbReference type="InterPro" id="IPR055348">
    <property type="entry name" value="DctQ"/>
</dbReference>
<keyword evidence="3" id="KW-1003">Cell membrane</keyword>
<evidence type="ECO:0000259" key="10">
    <source>
        <dbReference type="Pfam" id="PF04290"/>
    </source>
</evidence>
<sequence length="164" mass="18646">MKPIMRGIEALSSAAGKLAGYLMIPLTLVIVYTIVMRRFFSNAPDWGFEVPIFIFGISILLAGADVLRMKGHIAVDIINARLPDRLNRLLSTFALLLILVVCTFLVFKGTEMAIESTRILERSSHQSSFNPQIWWFKLFIPLSGLLVWFQAWVEVYKVWRGGEK</sequence>
<accession>A0ABS2NHC1</accession>
<keyword evidence="5 9" id="KW-0812">Transmembrane</keyword>
<feature type="transmembrane region" description="Helical" evidence="9">
    <location>
        <begin position="21"/>
        <end position="40"/>
    </location>
</feature>
<comment type="similarity">
    <text evidence="8">Belongs to the TRAP transporter small permease family.</text>
</comment>
<dbReference type="Proteomes" id="UP001646157">
    <property type="component" value="Unassembled WGS sequence"/>
</dbReference>
<dbReference type="PANTHER" id="PTHR35011">
    <property type="entry name" value="2,3-DIKETO-L-GULONATE TRAP TRANSPORTER SMALL PERMEASE PROTEIN YIAM"/>
    <property type="match status" value="1"/>
</dbReference>
<comment type="caution">
    <text evidence="11">The sequence shown here is derived from an EMBL/GenBank/DDBJ whole genome shotgun (WGS) entry which is preliminary data.</text>
</comment>
<evidence type="ECO:0000256" key="1">
    <source>
        <dbReference type="ARBA" id="ARBA00004429"/>
    </source>
</evidence>
<dbReference type="PANTHER" id="PTHR35011:SF4">
    <property type="entry name" value="SLL1102 PROTEIN"/>
    <property type="match status" value="1"/>
</dbReference>
<evidence type="ECO:0000256" key="8">
    <source>
        <dbReference type="ARBA" id="ARBA00038436"/>
    </source>
</evidence>
<keyword evidence="2" id="KW-0813">Transport</keyword>
<evidence type="ECO:0000256" key="4">
    <source>
        <dbReference type="ARBA" id="ARBA00022519"/>
    </source>
</evidence>
<keyword evidence="12" id="KW-1185">Reference proteome</keyword>
<keyword evidence="6 9" id="KW-1133">Transmembrane helix</keyword>
<evidence type="ECO:0000256" key="7">
    <source>
        <dbReference type="ARBA" id="ARBA00023136"/>
    </source>
</evidence>
<dbReference type="RefSeq" id="WP_205174450.1">
    <property type="nucleotide sequence ID" value="NZ_JAFBDZ010000004.1"/>
</dbReference>
<dbReference type="EMBL" id="JAFBDZ010000004">
    <property type="protein sequence ID" value="MBM7587256.1"/>
    <property type="molecule type" value="Genomic_DNA"/>
</dbReference>
<keyword evidence="7 9" id="KW-0472">Membrane</keyword>
<comment type="subcellular location">
    <subcellularLocation>
        <location evidence="1">Cell inner membrane</location>
        <topology evidence="1">Multi-pass membrane protein</topology>
    </subcellularLocation>
</comment>
<keyword evidence="4" id="KW-0997">Cell inner membrane</keyword>
<gene>
    <name evidence="11" type="ORF">JOC86_003829</name>
</gene>
<feature type="domain" description="Tripartite ATP-independent periplasmic transporters DctQ component" evidence="10">
    <location>
        <begin position="26"/>
        <end position="160"/>
    </location>
</feature>
<evidence type="ECO:0000256" key="2">
    <source>
        <dbReference type="ARBA" id="ARBA00022448"/>
    </source>
</evidence>
<name>A0ABS2NHC1_9BACI</name>
<dbReference type="Pfam" id="PF04290">
    <property type="entry name" value="DctQ"/>
    <property type="match status" value="1"/>
</dbReference>
<protein>
    <submittedName>
        <fullName evidence="11">TRAP-type mannitol/chloroaromatic compound transport system permease small subunit</fullName>
    </submittedName>
</protein>
<evidence type="ECO:0000313" key="12">
    <source>
        <dbReference type="Proteomes" id="UP001646157"/>
    </source>
</evidence>
<proteinExistence type="inferred from homology"/>
<organism evidence="11 12">
    <name type="scientific">Rossellomorea pakistanensis</name>
    <dbReference type="NCBI Taxonomy" id="992288"/>
    <lineage>
        <taxon>Bacteria</taxon>
        <taxon>Bacillati</taxon>
        <taxon>Bacillota</taxon>
        <taxon>Bacilli</taxon>
        <taxon>Bacillales</taxon>
        <taxon>Bacillaceae</taxon>
        <taxon>Rossellomorea</taxon>
    </lineage>
</organism>
<evidence type="ECO:0000256" key="5">
    <source>
        <dbReference type="ARBA" id="ARBA00022692"/>
    </source>
</evidence>
<feature type="transmembrane region" description="Helical" evidence="9">
    <location>
        <begin position="88"/>
        <end position="107"/>
    </location>
</feature>
<reference evidence="11 12" key="1">
    <citation type="submission" date="2021-01" db="EMBL/GenBank/DDBJ databases">
        <title>Genomic Encyclopedia of Type Strains, Phase IV (KMG-IV): sequencing the most valuable type-strain genomes for metagenomic binning, comparative biology and taxonomic classification.</title>
        <authorList>
            <person name="Goeker M."/>
        </authorList>
    </citation>
    <scope>NUCLEOTIDE SEQUENCE [LARGE SCALE GENOMIC DNA]</scope>
    <source>
        <strain evidence="11 12">DSM 24834</strain>
    </source>
</reference>
<evidence type="ECO:0000313" key="11">
    <source>
        <dbReference type="EMBL" id="MBM7587256.1"/>
    </source>
</evidence>
<dbReference type="InterPro" id="IPR007387">
    <property type="entry name" value="TRAP_DctQ"/>
</dbReference>
<evidence type="ECO:0000256" key="9">
    <source>
        <dbReference type="SAM" id="Phobius"/>
    </source>
</evidence>
<evidence type="ECO:0000256" key="3">
    <source>
        <dbReference type="ARBA" id="ARBA00022475"/>
    </source>
</evidence>
<feature type="transmembrane region" description="Helical" evidence="9">
    <location>
        <begin position="46"/>
        <end position="67"/>
    </location>
</feature>